<organism evidence="5 6">
    <name type="scientific">Thalassobius vesicularis</name>
    <dbReference type="NCBI Taxonomy" id="1294297"/>
    <lineage>
        <taxon>Bacteria</taxon>
        <taxon>Pseudomonadati</taxon>
        <taxon>Pseudomonadota</taxon>
        <taxon>Alphaproteobacteria</taxon>
        <taxon>Rhodobacterales</taxon>
        <taxon>Roseobacteraceae</taxon>
        <taxon>Thalassovita</taxon>
    </lineage>
</organism>
<keyword evidence="2" id="KW-0812">Transmembrane</keyword>
<dbReference type="InterPro" id="IPR007621">
    <property type="entry name" value="TPM_dom"/>
</dbReference>
<dbReference type="Pfam" id="PF04536">
    <property type="entry name" value="TPM_phosphatase"/>
    <property type="match status" value="1"/>
</dbReference>
<dbReference type="RefSeq" id="WP_136337804.1">
    <property type="nucleotide sequence ID" value="NZ_SSMD01000001.1"/>
</dbReference>
<keyword evidence="2" id="KW-1133">Transmembrane helix</keyword>
<feature type="region of interest" description="Disordered" evidence="1">
    <location>
        <begin position="319"/>
        <end position="347"/>
    </location>
</feature>
<protein>
    <recommendedName>
        <fullName evidence="4">TPM domain-containing protein</fullName>
    </recommendedName>
</protein>
<evidence type="ECO:0000313" key="6">
    <source>
        <dbReference type="Proteomes" id="UP000306113"/>
    </source>
</evidence>
<keyword evidence="2" id="KW-0472">Membrane</keyword>
<feature type="chain" id="PRO_5020647573" description="TPM domain-containing protein" evidence="3">
    <location>
        <begin position="19"/>
        <end position="347"/>
    </location>
</feature>
<evidence type="ECO:0000259" key="4">
    <source>
        <dbReference type="Pfam" id="PF04536"/>
    </source>
</evidence>
<dbReference type="EMBL" id="SSMD01000001">
    <property type="protein sequence ID" value="THD76860.1"/>
    <property type="molecule type" value="Genomic_DNA"/>
</dbReference>
<comment type="caution">
    <text evidence="5">The sequence shown here is derived from an EMBL/GenBank/DDBJ whole genome shotgun (WGS) entry which is preliminary data.</text>
</comment>
<dbReference type="PANTHER" id="PTHR30373:SF2">
    <property type="entry name" value="UPF0603 PROTEIN YGCG"/>
    <property type="match status" value="1"/>
</dbReference>
<gene>
    <name evidence="5" type="ORF">E7681_03195</name>
</gene>
<evidence type="ECO:0000256" key="2">
    <source>
        <dbReference type="SAM" id="Phobius"/>
    </source>
</evidence>
<dbReference type="OrthoDB" id="9810918at2"/>
<evidence type="ECO:0000256" key="3">
    <source>
        <dbReference type="SAM" id="SignalP"/>
    </source>
</evidence>
<keyword evidence="3" id="KW-0732">Signal</keyword>
<feature type="signal peptide" evidence="3">
    <location>
        <begin position="1"/>
        <end position="18"/>
    </location>
</feature>
<name>A0A4S3MDV1_9RHOB</name>
<dbReference type="Gene3D" id="3.10.310.50">
    <property type="match status" value="1"/>
</dbReference>
<feature type="transmembrane region" description="Helical" evidence="2">
    <location>
        <begin position="184"/>
        <end position="203"/>
    </location>
</feature>
<evidence type="ECO:0000256" key="1">
    <source>
        <dbReference type="SAM" id="MobiDB-lite"/>
    </source>
</evidence>
<keyword evidence="6" id="KW-1185">Reference proteome</keyword>
<dbReference type="AlphaFoldDB" id="A0A4S3MDV1"/>
<reference evidence="5 6" key="1">
    <citation type="submission" date="2019-04" db="EMBL/GenBank/DDBJ databases">
        <title>Draft genome sequence of Youngimonas vesicularis.</title>
        <authorList>
            <person name="Hameed A."/>
        </authorList>
    </citation>
    <scope>NUCLEOTIDE SEQUENCE [LARGE SCALE GENOMIC DNA]</scope>
    <source>
        <strain evidence="5 6">CC-AMW-E</strain>
    </source>
</reference>
<accession>A0A4S3MDV1</accession>
<feature type="domain" description="TPM" evidence="4">
    <location>
        <begin position="29"/>
        <end position="154"/>
    </location>
</feature>
<sequence length="347" mass="38490">MRRFLTALFLLIAPMAGAQTLPDYTEVYVNDFADMLPPGDEDDLRNVLKELKEQRDIEFTVVTVVALDDYGYEGALEAFATDLFNKWGVGNAQRNDGVMLLIAQVDRKLRIEVGSGYGSAQNDAMKEIIDDVIVPRFKRDDYVGGIQRGVDEVIHHLTGVWPGEFDASGTQQFMGKIWRGIQSLGLWIVAILAPFAAIPWVLYRKWQRLKPRVCPIDGTTMRRLDEVQDDLHLDPGQLTEEQLKSVDYDVWLCPKCGHTTVEGYNALLGKYSTCRSCGHRTAESNSQTLQAATYTSEGLRQVDYHCLNCGDSWSETVTIPRKERSESSSSGSFGGGSSSGGGASGSW</sequence>
<evidence type="ECO:0000313" key="5">
    <source>
        <dbReference type="EMBL" id="THD76860.1"/>
    </source>
</evidence>
<feature type="compositionally biased region" description="Gly residues" evidence="1">
    <location>
        <begin position="332"/>
        <end position="347"/>
    </location>
</feature>
<proteinExistence type="predicted"/>
<dbReference type="PANTHER" id="PTHR30373">
    <property type="entry name" value="UPF0603 PROTEIN YGCG"/>
    <property type="match status" value="1"/>
</dbReference>
<dbReference type="Proteomes" id="UP000306113">
    <property type="component" value="Unassembled WGS sequence"/>
</dbReference>